<evidence type="ECO:0000313" key="6">
    <source>
        <dbReference type="Proteomes" id="UP001500457"/>
    </source>
</evidence>
<feature type="domain" description="Methyltransferase type 11" evidence="4">
    <location>
        <begin position="49"/>
        <end position="144"/>
    </location>
</feature>
<evidence type="ECO:0000256" key="2">
    <source>
        <dbReference type="ARBA" id="ARBA00022679"/>
    </source>
</evidence>
<evidence type="ECO:0000259" key="4">
    <source>
        <dbReference type="Pfam" id="PF08241"/>
    </source>
</evidence>
<proteinExistence type="predicted"/>
<dbReference type="InterPro" id="IPR029063">
    <property type="entry name" value="SAM-dependent_MTases_sf"/>
</dbReference>
<keyword evidence="2" id="KW-0808">Transferase</keyword>
<keyword evidence="1 5" id="KW-0489">Methyltransferase</keyword>
<sequence length="265" mass="28851">MGGDITDTYASNAEFWVRIIREQLDRYRTELTDAAVLAALGDVNGARVLDGGCGEGYLGRALAERGAQVTGIDTSAALIESARQHPDAQRRGIRYAVASLEAIPEADGTFDAAVCNHVISDVADPAAALKELGRVLRPGGQLVLLMLHPCFYTAHAERDATGTIPVTTYFSERHVDQTFKVAGIESPDEVHMRFRPLEFYTRCIIDAGFVIAALEEPHPSADLLATDEWWRKNFVKPLFMLILAEARGSDYARGDSQTSLGPTVS</sequence>
<gene>
    <name evidence="5" type="ORF">GCM10023203_39680</name>
</gene>
<reference evidence="6" key="1">
    <citation type="journal article" date="2019" name="Int. J. Syst. Evol. Microbiol.">
        <title>The Global Catalogue of Microorganisms (GCM) 10K type strain sequencing project: providing services to taxonomists for standard genome sequencing and annotation.</title>
        <authorList>
            <consortium name="The Broad Institute Genomics Platform"/>
            <consortium name="The Broad Institute Genome Sequencing Center for Infectious Disease"/>
            <person name="Wu L."/>
            <person name="Ma J."/>
        </authorList>
    </citation>
    <scope>NUCLEOTIDE SEQUENCE [LARGE SCALE GENOMIC DNA]</scope>
    <source>
        <strain evidence="6">JCM 17983</strain>
    </source>
</reference>
<evidence type="ECO:0000256" key="3">
    <source>
        <dbReference type="ARBA" id="ARBA00022691"/>
    </source>
</evidence>
<organism evidence="5 6">
    <name type="scientific">Actinomycetospora straminea</name>
    <dbReference type="NCBI Taxonomy" id="663607"/>
    <lineage>
        <taxon>Bacteria</taxon>
        <taxon>Bacillati</taxon>
        <taxon>Actinomycetota</taxon>
        <taxon>Actinomycetes</taxon>
        <taxon>Pseudonocardiales</taxon>
        <taxon>Pseudonocardiaceae</taxon>
        <taxon>Actinomycetospora</taxon>
    </lineage>
</organism>
<comment type="caution">
    <text evidence="5">The sequence shown here is derived from an EMBL/GenBank/DDBJ whole genome shotgun (WGS) entry which is preliminary data.</text>
</comment>
<dbReference type="SUPFAM" id="SSF53335">
    <property type="entry name" value="S-adenosyl-L-methionine-dependent methyltransferases"/>
    <property type="match status" value="1"/>
</dbReference>
<dbReference type="Pfam" id="PF08241">
    <property type="entry name" value="Methyltransf_11"/>
    <property type="match status" value="1"/>
</dbReference>
<dbReference type="PANTHER" id="PTHR43464">
    <property type="entry name" value="METHYLTRANSFERASE"/>
    <property type="match status" value="1"/>
</dbReference>
<keyword evidence="3" id="KW-0949">S-adenosyl-L-methionine</keyword>
<evidence type="ECO:0000313" key="5">
    <source>
        <dbReference type="EMBL" id="GAA4883831.1"/>
    </source>
</evidence>
<dbReference type="Proteomes" id="UP001500457">
    <property type="component" value="Unassembled WGS sequence"/>
</dbReference>
<name>A0ABP9ERL7_9PSEU</name>
<protein>
    <submittedName>
        <fullName evidence="5">Class I SAM-dependent methyltransferase</fullName>
    </submittedName>
</protein>
<dbReference type="GO" id="GO:0032259">
    <property type="term" value="P:methylation"/>
    <property type="evidence" value="ECO:0007669"/>
    <property type="project" value="UniProtKB-KW"/>
</dbReference>
<dbReference type="InterPro" id="IPR013216">
    <property type="entry name" value="Methyltransf_11"/>
</dbReference>
<dbReference type="CDD" id="cd02440">
    <property type="entry name" value="AdoMet_MTases"/>
    <property type="match status" value="1"/>
</dbReference>
<dbReference type="RefSeq" id="WP_274234020.1">
    <property type="nucleotide sequence ID" value="NZ_BAABHQ010000011.1"/>
</dbReference>
<dbReference type="GO" id="GO:0008168">
    <property type="term" value="F:methyltransferase activity"/>
    <property type="evidence" value="ECO:0007669"/>
    <property type="project" value="UniProtKB-KW"/>
</dbReference>
<evidence type="ECO:0000256" key="1">
    <source>
        <dbReference type="ARBA" id="ARBA00022603"/>
    </source>
</evidence>
<dbReference type="Gene3D" id="3.40.50.150">
    <property type="entry name" value="Vaccinia Virus protein VP39"/>
    <property type="match status" value="1"/>
</dbReference>
<dbReference type="PANTHER" id="PTHR43464:SF19">
    <property type="entry name" value="UBIQUINONE BIOSYNTHESIS O-METHYLTRANSFERASE, MITOCHONDRIAL"/>
    <property type="match status" value="1"/>
</dbReference>
<keyword evidence="6" id="KW-1185">Reference proteome</keyword>
<dbReference type="EMBL" id="BAABHQ010000011">
    <property type="protein sequence ID" value="GAA4883831.1"/>
    <property type="molecule type" value="Genomic_DNA"/>
</dbReference>
<accession>A0ABP9ERL7</accession>